<keyword evidence="4" id="KW-1185">Reference proteome</keyword>
<organism evidence="3 4">
    <name type="scientific">Suillus discolor</name>
    <dbReference type="NCBI Taxonomy" id="1912936"/>
    <lineage>
        <taxon>Eukaryota</taxon>
        <taxon>Fungi</taxon>
        <taxon>Dikarya</taxon>
        <taxon>Basidiomycota</taxon>
        <taxon>Agaricomycotina</taxon>
        <taxon>Agaricomycetes</taxon>
        <taxon>Agaricomycetidae</taxon>
        <taxon>Boletales</taxon>
        <taxon>Suillineae</taxon>
        <taxon>Suillaceae</taxon>
        <taxon>Suillus</taxon>
    </lineage>
</organism>
<keyword evidence="1" id="KW-0812">Transmembrane</keyword>
<feature type="transmembrane region" description="Helical" evidence="1">
    <location>
        <begin position="158"/>
        <end position="178"/>
    </location>
</feature>
<feature type="transmembrane region" description="Helical" evidence="1">
    <location>
        <begin position="45"/>
        <end position="70"/>
    </location>
</feature>
<evidence type="ECO:0000313" key="4">
    <source>
        <dbReference type="Proteomes" id="UP000823399"/>
    </source>
</evidence>
<feature type="transmembrane region" description="Helical" evidence="1">
    <location>
        <begin position="12"/>
        <end position="33"/>
    </location>
</feature>
<dbReference type="Pfam" id="PF20152">
    <property type="entry name" value="DUF6534"/>
    <property type="match status" value="1"/>
</dbReference>
<feature type="domain" description="DUF6534" evidence="2">
    <location>
        <begin position="163"/>
        <end position="249"/>
    </location>
</feature>
<dbReference type="InterPro" id="IPR045339">
    <property type="entry name" value="DUF6534"/>
</dbReference>
<feature type="transmembrane region" description="Helical" evidence="1">
    <location>
        <begin position="224"/>
        <end position="245"/>
    </location>
</feature>
<evidence type="ECO:0000259" key="2">
    <source>
        <dbReference type="Pfam" id="PF20152"/>
    </source>
</evidence>
<name>A0A9P7FHY8_9AGAM</name>
<protein>
    <recommendedName>
        <fullName evidence="2">DUF6534 domain-containing protein</fullName>
    </recommendedName>
</protein>
<keyword evidence="1" id="KW-1133">Transmembrane helix</keyword>
<evidence type="ECO:0000256" key="1">
    <source>
        <dbReference type="SAM" id="Phobius"/>
    </source>
</evidence>
<dbReference type="RefSeq" id="XP_041299189.1">
    <property type="nucleotide sequence ID" value="XM_041432273.1"/>
</dbReference>
<dbReference type="OrthoDB" id="3263055at2759"/>
<evidence type="ECO:0000313" key="3">
    <source>
        <dbReference type="EMBL" id="KAG2119080.1"/>
    </source>
</evidence>
<accession>A0A9P7FHY8</accession>
<feature type="transmembrane region" description="Helical" evidence="1">
    <location>
        <begin position="116"/>
        <end position="138"/>
    </location>
</feature>
<dbReference type="EMBL" id="JABBWM010000003">
    <property type="protein sequence ID" value="KAG2119080.1"/>
    <property type="molecule type" value="Genomic_DNA"/>
</dbReference>
<feature type="transmembrane region" description="Helical" evidence="1">
    <location>
        <begin position="198"/>
        <end position="218"/>
    </location>
</feature>
<keyword evidence="1" id="KW-0472">Membrane</keyword>
<dbReference type="GeneID" id="64694532"/>
<dbReference type="Proteomes" id="UP000823399">
    <property type="component" value="Unassembled WGS sequence"/>
</dbReference>
<dbReference type="AlphaFoldDB" id="A0A9P7FHY8"/>
<reference evidence="3" key="1">
    <citation type="journal article" date="2020" name="New Phytol.">
        <title>Comparative genomics reveals dynamic genome evolution in host specialist ectomycorrhizal fungi.</title>
        <authorList>
            <person name="Lofgren L.A."/>
            <person name="Nguyen N.H."/>
            <person name="Vilgalys R."/>
            <person name="Ruytinx J."/>
            <person name="Liao H.L."/>
            <person name="Branco S."/>
            <person name="Kuo A."/>
            <person name="LaButti K."/>
            <person name="Lipzen A."/>
            <person name="Andreopoulos W."/>
            <person name="Pangilinan J."/>
            <person name="Riley R."/>
            <person name="Hundley H."/>
            <person name="Na H."/>
            <person name="Barry K."/>
            <person name="Grigoriev I.V."/>
            <person name="Stajich J.E."/>
            <person name="Kennedy P.G."/>
        </authorList>
    </citation>
    <scope>NUCLEOTIDE SEQUENCE</scope>
    <source>
        <strain evidence="3">FC423</strain>
    </source>
</reference>
<proteinExistence type="predicted"/>
<sequence length="325" mass="36440">MGTVDNTFGAFLIGVVISAVLYGVTCVQTWYYFSRYFSDPWHHKLIVGAVFVSDSTHQALITHVVYTYLVTDFCNASDLEKIVWSLSVEILFNGFTGFMVQSFLAKRVYHLSNKNMIATVSVVFIVIAELVIVVIYVIKAVEFTTFTEVRQIKPLSMSVNAVAAAGDILITVLLCTFLQRSRTGFRRSDTMINKLMLFTINTGLLTSVCAMMSFISIVVWPDTFIYSAFYFCMGRLYCNSLLAILNARKGIRRDGDACNEQVSTLIERALGPINSLIDSSQMVSSADLHSTFLMCKQEMPNDLAIRIDITQECIEDKDLKRAQSV</sequence>
<dbReference type="PANTHER" id="PTHR40465">
    <property type="entry name" value="CHROMOSOME 1, WHOLE GENOME SHOTGUN SEQUENCE"/>
    <property type="match status" value="1"/>
</dbReference>
<gene>
    <name evidence="3" type="ORF">F5147DRAFT_603244</name>
</gene>
<feature type="transmembrane region" description="Helical" evidence="1">
    <location>
        <begin position="82"/>
        <end position="104"/>
    </location>
</feature>
<dbReference type="PANTHER" id="PTHR40465:SF1">
    <property type="entry name" value="DUF6534 DOMAIN-CONTAINING PROTEIN"/>
    <property type="match status" value="1"/>
</dbReference>
<comment type="caution">
    <text evidence="3">The sequence shown here is derived from an EMBL/GenBank/DDBJ whole genome shotgun (WGS) entry which is preliminary data.</text>
</comment>